<dbReference type="Proteomes" id="UP000886251">
    <property type="component" value="Unassembled WGS sequence"/>
</dbReference>
<keyword evidence="3" id="KW-1133">Transmembrane helix</keyword>
<evidence type="ECO:0000256" key="1">
    <source>
        <dbReference type="ARBA" id="ARBA00010996"/>
    </source>
</evidence>
<sequence length="217" mass="24347">MARLRKPRSRAQRIVLFAVAVAALFGGYYWGSLYAPKVSTHQVLRPLERPVPLQPFELLDRNGQPFTLERLQGRWSLLFSGSTTSDQATRDLLTLGTRVLNRLAQWPELQSRTRIVFLSLDPDRDTPERLSRFFGGYGADFIALTGEMEQIRQLAQQIGVTFKRVEGTEPGDYRIDHSTSIALVDPDARVVGLFTGLVDAASIAADIRQQADMGEDR</sequence>
<organism evidence="4">
    <name type="scientific">Sedimenticola thiotaurini</name>
    <dbReference type="NCBI Taxonomy" id="1543721"/>
    <lineage>
        <taxon>Bacteria</taxon>
        <taxon>Pseudomonadati</taxon>
        <taxon>Pseudomonadota</taxon>
        <taxon>Gammaproteobacteria</taxon>
        <taxon>Chromatiales</taxon>
        <taxon>Sedimenticolaceae</taxon>
        <taxon>Sedimenticola</taxon>
    </lineage>
</organism>
<dbReference type="PANTHER" id="PTHR12151">
    <property type="entry name" value="ELECTRON TRANSPORT PROTIN SCO1/SENC FAMILY MEMBER"/>
    <property type="match status" value="1"/>
</dbReference>
<comment type="similarity">
    <text evidence="1">Belongs to the SCO1/2 family.</text>
</comment>
<dbReference type="AlphaFoldDB" id="A0A831RPU9"/>
<dbReference type="InterPro" id="IPR036249">
    <property type="entry name" value="Thioredoxin-like_sf"/>
</dbReference>
<name>A0A831RPU9_9GAMM</name>
<dbReference type="Gene3D" id="3.40.30.10">
    <property type="entry name" value="Glutaredoxin"/>
    <property type="match status" value="1"/>
</dbReference>
<evidence type="ECO:0000256" key="2">
    <source>
        <dbReference type="PIRSR" id="PIRSR603782-1"/>
    </source>
</evidence>
<dbReference type="InterPro" id="IPR003782">
    <property type="entry name" value="SCO1/SenC"/>
</dbReference>
<evidence type="ECO:0000256" key="3">
    <source>
        <dbReference type="SAM" id="Phobius"/>
    </source>
</evidence>
<dbReference type="Pfam" id="PF02630">
    <property type="entry name" value="SCO1-SenC"/>
    <property type="match status" value="1"/>
</dbReference>
<reference evidence="4" key="1">
    <citation type="journal article" date="2020" name="mSystems">
        <title>Genome- and Community-Level Interaction Insights into Carbon Utilization and Element Cycling Functions of Hydrothermarchaeota in Hydrothermal Sediment.</title>
        <authorList>
            <person name="Zhou Z."/>
            <person name="Liu Y."/>
            <person name="Xu W."/>
            <person name="Pan J."/>
            <person name="Luo Z.H."/>
            <person name="Li M."/>
        </authorList>
    </citation>
    <scope>NUCLEOTIDE SEQUENCE [LARGE SCALE GENOMIC DNA]</scope>
    <source>
        <strain evidence="4">HyVt-443</strain>
    </source>
</reference>
<feature type="transmembrane region" description="Helical" evidence="3">
    <location>
        <begin position="12"/>
        <end position="31"/>
    </location>
</feature>
<keyword evidence="3" id="KW-0812">Transmembrane</keyword>
<keyword evidence="3" id="KW-0472">Membrane</keyword>
<proteinExistence type="inferred from homology"/>
<protein>
    <submittedName>
        <fullName evidence="4">SCO family protein</fullName>
    </submittedName>
</protein>
<keyword evidence="2" id="KW-0479">Metal-binding</keyword>
<gene>
    <name evidence="4" type="ORF">ENI96_10165</name>
</gene>
<comment type="caution">
    <text evidence="4">The sequence shown here is derived from an EMBL/GenBank/DDBJ whole genome shotgun (WGS) entry which is preliminary data.</text>
</comment>
<dbReference type="CDD" id="cd02968">
    <property type="entry name" value="SCO"/>
    <property type="match status" value="1"/>
</dbReference>
<evidence type="ECO:0000313" key="4">
    <source>
        <dbReference type="EMBL" id="HEB96779.1"/>
    </source>
</evidence>
<feature type="binding site" evidence="2">
    <location>
        <position position="177"/>
    </location>
    <ligand>
        <name>Cu cation</name>
        <dbReference type="ChEBI" id="CHEBI:23378"/>
    </ligand>
</feature>
<dbReference type="SUPFAM" id="SSF52833">
    <property type="entry name" value="Thioredoxin-like"/>
    <property type="match status" value="1"/>
</dbReference>
<dbReference type="EMBL" id="DRKP01000117">
    <property type="protein sequence ID" value="HEB96779.1"/>
    <property type="molecule type" value="Genomic_DNA"/>
</dbReference>
<dbReference type="GO" id="GO:0046872">
    <property type="term" value="F:metal ion binding"/>
    <property type="evidence" value="ECO:0007669"/>
    <property type="project" value="UniProtKB-KW"/>
</dbReference>
<keyword evidence="2" id="KW-0186">Copper</keyword>
<accession>A0A831RPU9</accession>
<dbReference type="PANTHER" id="PTHR12151:SF25">
    <property type="entry name" value="LINALOOL DEHYDRATASE_ISOMERASE DOMAIN-CONTAINING PROTEIN"/>
    <property type="match status" value="1"/>
</dbReference>